<keyword evidence="2" id="KW-1185">Reference proteome</keyword>
<comment type="caution">
    <text evidence="1">The sequence shown here is derived from an EMBL/GenBank/DDBJ whole genome shotgun (WGS) entry which is preliminary data.</text>
</comment>
<dbReference type="AlphaFoldDB" id="A0AA38HJ95"/>
<evidence type="ECO:0000313" key="1">
    <source>
        <dbReference type="EMBL" id="KAJ3623642.1"/>
    </source>
</evidence>
<dbReference type="InterPro" id="IPR027417">
    <property type="entry name" value="P-loop_NTPase"/>
</dbReference>
<organism evidence="1 2">
    <name type="scientific">Zophobas morio</name>
    <dbReference type="NCBI Taxonomy" id="2755281"/>
    <lineage>
        <taxon>Eukaryota</taxon>
        <taxon>Metazoa</taxon>
        <taxon>Ecdysozoa</taxon>
        <taxon>Arthropoda</taxon>
        <taxon>Hexapoda</taxon>
        <taxon>Insecta</taxon>
        <taxon>Pterygota</taxon>
        <taxon>Neoptera</taxon>
        <taxon>Endopterygota</taxon>
        <taxon>Coleoptera</taxon>
        <taxon>Polyphaga</taxon>
        <taxon>Cucujiformia</taxon>
        <taxon>Tenebrionidae</taxon>
        <taxon>Zophobas</taxon>
    </lineage>
</organism>
<proteinExistence type="predicted"/>
<name>A0AA38HJ95_9CUCU</name>
<dbReference type="Proteomes" id="UP001168821">
    <property type="component" value="Unassembled WGS sequence"/>
</dbReference>
<dbReference type="EMBL" id="JALNTZ010001717">
    <property type="protein sequence ID" value="KAJ3623642.1"/>
    <property type="molecule type" value="Genomic_DNA"/>
</dbReference>
<reference evidence="1" key="1">
    <citation type="journal article" date="2023" name="G3 (Bethesda)">
        <title>Whole genome assemblies of Zophobas morio and Tenebrio molitor.</title>
        <authorList>
            <person name="Kaur S."/>
            <person name="Stinson S.A."/>
            <person name="diCenzo G.C."/>
        </authorList>
    </citation>
    <scope>NUCLEOTIDE SEQUENCE</scope>
    <source>
        <strain evidence="1">QUZm001</strain>
    </source>
</reference>
<protein>
    <submittedName>
        <fullName evidence="1">Uncharacterized protein</fullName>
    </submittedName>
</protein>
<sequence>MLIGETRTGKSIMTQNHVKKFGVGKIINADGSTVQALLGGKVETVNGDRIRYGSLARENGGIAILEEVKDIGPELFPKLRSPRSSQVLKIDRVAGSLETTLFVRPIFIANPRVGDKKLIDMKMNFNNGYEIVNSVVPAQEDITRFDVMFVVDHPKNLSRPTPDPFTYNYADLIPDYYFADSLKAI</sequence>
<evidence type="ECO:0000313" key="2">
    <source>
        <dbReference type="Proteomes" id="UP001168821"/>
    </source>
</evidence>
<dbReference type="Gene3D" id="3.40.50.300">
    <property type="entry name" value="P-loop containing nucleotide triphosphate hydrolases"/>
    <property type="match status" value="1"/>
</dbReference>
<accession>A0AA38HJ95</accession>
<gene>
    <name evidence="1" type="ORF">Zmor_004379</name>
</gene>